<keyword evidence="1" id="KW-0812">Transmembrane</keyword>
<evidence type="ECO:0000313" key="2">
    <source>
        <dbReference type="EMBL" id="CAH1412581.1"/>
    </source>
</evidence>
<dbReference type="InterPro" id="IPR036047">
    <property type="entry name" value="F-box-like_dom_sf"/>
</dbReference>
<organism evidence="2 3">
    <name type="scientific">Lactuca virosa</name>
    <dbReference type="NCBI Taxonomy" id="75947"/>
    <lineage>
        <taxon>Eukaryota</taxon>
        <taxon>Viridiplantae</taxon>
        <taxon>Streptophyta</taxon>
        <taxon>Embryophyta</taxon>
        <taxon>Tracheophyta</taxon>
        <taxon>Spermatophyta</taxon>
        <taxon>Magnoliopsida</taxon>
        <taxon>eudicotyledons</taxon>
        <taxon>Gunneridae</taxon>
        <taxon>Pentapetalae</taxon>
        <taxon>asterids</taxon>
        <taxon>campanulids</taxon>
        <taxon>Asterales</taxon>
        <taxon>Asteraceae</taxon>
        <taxon>Cichorioideae</taxon>
        <taxon>Cichorieae</taxon>
        <taxon>Lactucinae</taxon>
        <taxon>Lactuca</taxon>
    </lineage>
</organism>
<evidence type="ECO:0000313" key="3">
    <source>
        <dbReference type="Proteomes" id="UP001157418"/>
    </source>
</evidence>
<dbReference type="AlphaFoldDB" id="A0AAU9LCZ3"/>
<reference evidence="2 3" key="1">
    <citation type="submission" date="2022-01" db="EMBL/GenBank/DDBJ databases">
        <authorList>
            <person name="Xiong W."/>
            <person name="Schranz E."/>
        </authorList>
    </citation>
    <scope>NUCLEOTIDE SEQUENCE [LARGE SCALE GENOMIC DNA]</scope>
</reference>
<dbReference type="EMBL" id="CAKMRJ010000001">
    <property type="protein sequence ID" value="CAH1412581.1"/>
    <property type="molecule type" value="Genomic_DNA"/>
</dbReference>
<keyword evidence="3" id="KW-1185">Reference proteome</keyword>
<evidence type="ECO:0008006" key="4">
    <source>
        <dbReference type="Google" id="ProtNLM"/>
    </source>
</evidence>
<protein>
    <recommendedName>
        <fullName evidence="4">F-box domain-containing protein</fullName>
    </recommendedName>
</protein>
<evidence type="ECO:0000256" key="1">
    <source>
        <dbReference type="SAM" id="Phobius"/>
    </source>
</evidence>
<sequence>MGKHSWKSREGVEADNSCITTLPDGIILQILNKSIDLKTLCFCYLVSKRFSSIVLQVDAISFTAPCIDPNIPHKNTEGDVAPSMPLLPIISLIMGNYFPSVLVFLSKFKRVKSLFFEIPSSGEIGMDNCCLFKWKVKFGNRFESFMFLWPNSISDKDGLYITGNENDEKKFDISFQCLKDVMYRHSIFLYFIDNLPTLEYVSITDSGRRGRLSLSGKKLIEVKESLHSASETELNRVEVPAKVSKCCIPVLKLPVSGYVMNGVFVILMEMKDVNGGIDGLMNSEDGGFEDKEEAALYTEAVKEILEKHKGMMQRLI</sequence>
<dbReference type="Proteomes" id="UP001157418">
    <property type="component" value="Unassembled WGS sequence"/>
</dbReference>
<gene>
    <name evidence="2" type="ORF">LVIROSA_LOCUS589</name>
</gene>
<proteinExistence type="predicted"/>
<comment type="caution">
    <text evidence="2">The sequence shown here is derived from an EMBL/GenBank/DDBJ whole genome shotgun (WGS) entry which is preliminary data.</text>
</comment>
<dbReference type="InterPro" id="IPR044809">
    <property type="entry name" value="AUF1-like"/>
</dbReference>
<name>A0AAU9LCZ3_9ASTR</name>
<keyword evidence="1" id="KW-1133">Transmembrane helix</keyword>
<dbReference type="PANTHER" id="PTHR31215">
    <property type="entry name" value="OS05G0510400 PROTEIN-RELATED"/>
    <property type="match status" value="1"/>
</dbReference>
<accession>A0AAU9LCZ3</accession>
<keyword evidence="1" id="KW-0472">Membrane</keyword>
<feature type="transmembrane region" description="Helical" evidence="1">
    <location>
        <begin position="86"/>
        <end position="105"/>
    </location>
</feature>
<dbReference type="SUPFAM" id="SSF81383">
    <property type="entry name" value="F-box domain"/>
    <property type="match status" value="1"/>
</dbReference>